<evidence type="ECO:0000313" key="5">
    <source>
        <dbReference type="EMBL" id="KCW68355.1"/>
    </source>
</evidence>
<name>A0A059BRS3_EUCGR</name>
<proteinExistence type="predicted"/>
<reference evidence="5" key="1">
    <citation type="submission" date="2013-07" db="EMBL/GenBank/DDBJ databases">
        <title>The genome of Eucalyptus grandis.</title>
        <authorList>
            <person name="Schmutz J."/>
            <person name="Hayes R."/>
            <person name="Myburg A."/>
            <person name="Tuskan G."/>
            <person name="Grattapaglia D."/>
            <person name="Rokhsar D.S."/>
        </authorList>
    </citation>
    <scope>NUCLEOTIDE SEQUENCE</scope>
    <source>
        <tissue evidence="5">Leaf extractions</tissue>
    </source>
</reference>
<feature type="region of interest" description="Disordered" evidence="3">
    <location>
        <begin position="1"/>
        <end position="61"/>
    </location>
</feature>
<organism evidence="5">
    <name type="scientific">Eucalyptus grandis</name>
    <name type="common">Flooded gum</name>
    <dbReference type="NCBI Taxonomy" id="71139"/>
    <lineage>
        <taxon>Eukaryota</taxon>
        <taxon>Viridiplantae</taxon>
        <taxon>Streptophyta</taxon>
        <taxon>Embryophyta</taxon>
        <taxon>Tracheophyta</taxon>
        <taxon>Spermatophyta</taxon>
        <taxon>Magnoliopsida</taxon>
        <taxon>eudicotyledons</taxon>
        <taxon>Gunneridae</taxon>
        <taxon>Pentapetalae</taxon>
        <taxon>rosids</taxon>
        <taxon>malvids</taxon>
        <taxon>Myrtales</taxon>
        <taxon>Myrtaceae</taxon>
        <taxon>Myrtoideae</taxon>
        <taxon>Eucalypteae</taxon>
        <taxon>Eucalyptus</taxon>
    </lineage>
</organism>
<feature type="compositionally biased region" description="Pro residues" evidence="3">
    <location>
        <begin position="1"/>
        <end position="28"/>
    </location>
</feature>
<dbReference type="GO" id="GO:0098542">
    <property type="term" value="P:defense response to other organism"/>
    <property type="evidence" value="ECO:0007669"/>
    <property type="project" value="InterPro"/>
</dbReference>
<dbReference type="STRING" id="71139.A0A059BRS3"/>
<gene>
    <name evidence="5" type="ORF">EUGRSUZ_F02015</name>
</gene>
<accession>A0A059BRS3</accession>
<comment type="subcellular location">
    <subcellularLocation>
        <location evidence="1">Membrane</location>
    </subcellularLocation>
</comment>
<dbReference type="eggNOG" id="ENOG502QXV5">
    <property type="taxonomic scope" value="Eukaryota"/>
</dbReference>
<dbReference type="EMBL" id="KK198758">
    <property type="protein sequence ID" value="KCW68355.1"/>
    <property type="molecule type" value="Genomic_DNA"/>
</dbReference>
<sequence>MKMLNLPPPPPSLLPPPPLPPPPLPASPPSSRGATPSKKQPTPISPIQVTKSRRGISPLTRKHDRLDLGTQKLRSGLVLQQTQPRRTNLFVWCSAILCLLFSLILIFFGIATLIIFKEIKPRYPLFDISAANLNSIYFDSPDNINGDLILLVNFSNPNKKLDVRFEYLDVELYFSDRFIATQALQPFTLRQGEKRLESVHLISSLVYMPPNLGIQLQKEVQSNKVNYYVRGTFKVRATLGLVHFSYWLHGRCQLEMTSPPTGVLLGHICKVKR</sequence>
<evidence type="ECO:0000256" key="3">
    <source>
        <dbReference type="SAM" id="MobiDB-lite"/>
    </source>
</evidence>
<dbReference type="InParanoid" id="A0A059BRS3"/>
<dbReference type="PANTHER" id="PTHR31234:SF42">
    <property type="entry name" value="LATE EMBRYOGENESIS ABUNDANT (LEA) HYDROXYPROLINE-RICH GLYCOPROTEIN FAMILY"/>
    <property type="match status" value="1"/>
</dbReference>
<dbReference type="AlphaFoldDB" id="A0A059BRS3"/>
<dbReference type="Gramene" id="KCW68355">
    <property type="protein sequence ID" value="KCW68355"/>
    <property type="gene ID" value="EUGRSUZ_F02015"/>
</dbReference>
<dbReference type="PANTHER" id="PTHR31234">
    <property type="entry name" value="LATE EMBRYOGENESIS ABUNDANT (LEA) HYDROXYPROLINE-RICH GLYCOPROTEIN FAMILY"/>
    <property type="match status" value="1"/>
</dbReference>
<dbReference type="OMA" id="FQRTNPI"/>
<keyword evidence="2 4" id="KW-0472">Membrane</keyword>
<dbReference type="OrthoDB" id="630676at2759"/>
<feature type="transmembrane region" description="Helical" evidence="4">
    <location>
        <begin position="89"/>
        <end position="116"/>
    </location>
</feature>
<dbReference type="GO" id="GO:0016020">
    <property type="term" value="C:membrane"/>
    <property type="evidence" value="ECO:0007669"/>
    <property type="project" value="UniProtKB-SubCell"/>
</dbReference>
<keyword evidence="4" id="KW-0812">Transmembrane</keyword>
<evidence type="ECO:0000256" key="2">
    <source>
        <dbReference type="ARBA" id="ARBA00023136"/>
    </source>
</evidence>
<keyword evidence="4" id="KW-1133">Transmembrane helix</keyword>
<dbReference type="FunCoup" id="A0A059BRS3">
    <property type="interactions" value="675"/>
</dbReference>
<evidence type="ECO:0000256" key="1">
    <source>
        <dbReference type="ARBA" id="ARBA00004370"/>
    </source>
</evidence>
<evidence type="ECO:0000256" key="4">
    <source>
        <dbReference type="SAM" id="Phobius"/>
    </source>
</evidence>
<feature type="compositionally biased region" description="Polar residues" evidence="3">
    <location>
        <begin position="32"/>
        <end position="50"/>
    </location>
</feature>
<protein>
    <submittedName>
        <fullName evidence="5">Uncharacterized protein</fullName>
    </submittedName>
</protein>
<dbReference type="KEGG" id="egr:104449092"/>
<dbReference type="InterPro" id="IPR044839">
    <property type="entry name" value="NDR1-like"/>
</dbReference>